<dbReference type="InterPro" id="IPR029787">
    <property type="entry name" value="Nucleotide_cyclase"/>
</dbReference>
<feature type="transmembrane region" description="Helical" evidence="9">
    <location>
        <begin position="932"/>
        <end position="951"/>
    </location>
</feature>
<evidence type="ECO:0000256" key="8">
    <source>
        <dbReference type="SAM" id="Coils"/>
    </source>
</evidence>
<dbReference type="InterPro" id="IPR001054">
    <property type="entry name" value="A/G_cyclase"/>
</dbReference>
<evidence type="ECO:0000256" key="7">
    <source>
        <dbReference type="ARBA" id="ARBA00023293"/>
    </source>
</evidence>
<dbReference type="Proteomes" id="UP000663834">
    <property type="component" value="Unassembled WGS sequence"/>
</dbReference>
<dbReference type="Gene3D" id="6.10.250.780">
    <property type="match status" value="1"/>
</dbReference>
<dbReference type="GO" id="GO:0004383">
    <property type="term" value="F:guanylate cyclase activity"/>
    <property type="evidence" value="ECO:0007669"/>
    <property type="project" value="UniProtKB-EC"/>
</dbReference>
<keyword evidence="8" id="KW-0175">Coiled coil</keyword>
<dbReference type="SUPFAM" id="SSF111126">
    <property type="entry name" value="Ligand-binding domain in the NO signalling and Golgi transport"/>
    <property type="match status" value="1"/>
</dbReference>
<accession>A0A815HIT8</accession>
<evidence type="ECO:0000256" key="1">
    <source>
        <dbReference type="ARBA" id="ARBA00004496"/>
    </source>
</evidence>
<dbReference type="Gene3D" id="3.90.1520.10">
    <property type="entry name" value="H-NOX domain"/>
    <property type="match status" value="1"/>
</dbReference>
<evidence type="ECO:0000313" key="12">
    <source>
        <dbReference type="EMBL" id="CAF1924085.1"/>
    </source>
</evidence>
<keyword evidence="9" id="KW-0472">Membrane</keyword>
<dbReference type="CDD" id="cd07302">
    <property type="entry name" value="CHD"/>
    <property type="match status" value="1"/>
</dbReference>
<evidence type="ECO:0000313" key="13">
    <source>
        <dbReference type="Proteomes" id="UP000663834"/>
    </source>
</evidence>
<dbReference type="Pfam" id="PF00211">
    <property type="entry name" value="Guanylate_cyc"/>
    <property type="match status" value="1"/>
</dbReference>
<keyword evidence="7" id="KW-0141">cGMP biosynthesis</keyword>
<organism evidence="11 13">
    <name type="scientific">Rotaria magnacalcarata</name>
    <dbReference type="NCBI Taxonomy" id="392030"/>
    <lineage>
        <taxon>Eukaryota</taxon>
        <taxon>Metazoa</taxon>
        <taxon>Spiralia</taxon>
        <taxon>Gnathifera</taxon>
        <taxon>Rotifera</taxon>
        <taxon>Eurotatoria</taxon>
        <taxon>Bdelloidea</taxon>
        <taxon>Philodinida</taxon>
        <taxon>Philodinidae</taxon>
        <taxon>Rotaria</taxon>
    </lineage>
</organism>
<dbReference type="EC" id="4.6.1.2" evidence="2"/>
<feature type="transmembrane region" description="Helical" evidence="9">
    <location>
        <begin position="900"/>
        <end position="920"/>
    </location>
</feature>
<gene>
    <name evidence="11" type="ORF">KQP761_LOCUS7420</name>
    <name evidence="12" type="ORF">MBJ925_LOCUS3036</name>
</gene>
<dbReference type="FunFam" id="3.30.70.1230:FF:000030">
    <property type="entry name" value="Si:ch211-215j19.12"/>
    <property type="match status" value="1"/>
</dbReference>
<evidence type="ECO:0000256" key="6">
    <source>
        <dbReference type="ARBA" id="ARBA00023239"/>
    </source>
</evidence>
<dbReference type="PROSITE" id="PS50125">
    <property type="entry name" value="GUANYLATE_CYCLASE_2"/>
    <property type="match status" value="1"/>
</dbReference>
<dbReference type="AlphaFoldDB" id="A0A815HIT8"/>
<dbReference type="Pfam" id="PF07701">
    <property type="entry name" value="HNOBA"/>
    <property type="match status" value="1"/>
</dbReference>
<keyword evidence="9" id="KW-0812">Transmembrane</keyword>
<name>A0A815HIT8_9BILA</name>
<comment type="subcellular location">
    <subcellularLocation>
        <location evidence="1">Cytoplasm</location>
    </subcellularLocation>
</comment>
<feature type="transmembrane region" description="Helical" evidence="9">
    <location>
        <begin position="850"/>
        <end position="870"/>
    </location>
</feature>
<evidence type="ECO:0000256" key="9">
    <source>
        <dbReference type="SAM" id="Phobius"/>
    </source>
</evidence>
<feature type="domain" description="Guanylate cyclase" evidence="10">
    <location>
        <begin position="428"/>
        <end position="556"/>
    </location>
</feature>
<evidence type="ECO:0000256" key="5">
    <source>
        <dbReference type="ARBA" id="ARBA00023134"/>
    </source>
</evidence>
<dbReference type="SMART" id="SM00044">
    <property type="entry name" value="CYCc"/>
    <property type="match status" value="1"/>
</dbReference>
<dbReference type="PANTHER" id="PTHR45655:SF10">
    <property type="entry name" value="SOLUBLE GUANYLATE CYCLASE 88E"/>
    <property type="match status" value="1"/>
</dbReference>
<dbReference type="InterPro" id="IPR024096">
    <property type="entry name" value="NO_sig/Golgi_transp_ligand-bd"/>
</dbReference>
<dbReference type="GO" id="GO:0008074">
    <property type="term" value="C:guanylate cyclase complex, soluble"/>
    <property type="evidence" value="ECO:0007669"/>
    <property type="project" value="TreeGrafter"/>
</dbReference>
<dbReference type="Pfam" id="PF09335">
    <property type="entry name" value="VTT_dom"/>
    <property type="match status" value="1"/>
</dbReference>
<dbReference type="InterPro" id="IPR032816">
    <property type="entry name" value="VTT_dom"/>
</dbReference>
<dbReference type="GO" id="GO:0070026">
    <property type="term" value="F:nitric oxide binding"/>
    <property type="evidence" value="ECO:0007669"/>
    <property type="project" value="TreeGrafter"/>
</dbReference>
<feature type="coiled-coil region" evidence="8">
    <location>
        <begin position="364"/>
        <end position="391"/>
    </location>
</feature>
<feature type="transmembrane region" description="Helical" evidence="9">
    <location>
        <begin position="963"/>
        <end position="985"/>
    </location>
</feature>
<dbReference type="PANTHER" id="PTHR45655">
    <property type="entry name" value="GUANYLATE CYCLASE SOLUBLE SUBUNIT BETA-2"/>
    <property type="match status" value="1"/>
</dbReference>
<dbReference type="GO" id="GO:0070482">
    <property type="term" value="P:response to oxygen levels"/>
    <property type="evidence" value="ECO:0007669"/>
    <property type="project" value="TreeGrafter"/>
</dbReference>
<evidence type="ECO:0000259" key="10">
    <source>
        <dbReference type="PROSITE" id="PS50125"/>
    </source>
</evidence>
<dbReference type="EMBL" id="CAJNRE010000187">
    <property type="protein sequence ID" value="CAF1924085.1"/>
    <property type="molecule type" value="Genomic_DNA"/>
</dbReference>
<evidence type="ECO:0000256" key="3">
    <source>
        <dbReference type="ARBA" id="ARBA00022490"/>
    </source>
</evidence>
<evidence type="ECO:0000256" key="4">
    <source>
        <dbReference type="ARBA" id="ARBA00022741"/>
    </source>
</evidence>
<dbReference type="Proteomes" id="UP000663824">
    <property type="component" value="Unassembled WGS sequence"/>
</dbReference>
<dbReference type="InterPro" id="IPR042463">
    <property type="entry name" value="HNOB_dom_associated_sf"/>
</dbReference>
<reference evidence="11" key="1">
    <citation type="submission" date="2021-02" db="EMBL/GenBank/DDBJ databases">
        <authorList>
            <person name="Nowell W R."/>
        </authorList>
    </citation>
    <scope>NUCLEOTIDE SEQUENCE</scope>
</reference>
<comment type="caution">
    <text evidence="11">The sequence shown here is derived from an EMBL/GenBank/DDBJ whole genome shotgun (WGS) entry which is preliminary data.</text>
</comment>
<dbReference type="Gene3D" id="3.30.450.260">
    <property type="entry name" value="Haem NO binding associated domain"/>
    <property type="match status" value="1"/>
</dbReference>
<keyword evidence="3" id="KW-0963">Cytoplasm</keyword>
<protein>
    <recommendedName>
        <fullName evidence="2">guanylate cyclase</fullName>
        <ecNumber evidence="2">4.6.1.2</ecNumber>
    </recommendedName>
</protein>
<sequence>MYGLLLQSAVEIIQAKYGQETWDEIKTILRIDTNSFSAFHQYGETLFTRIANLLSELKHEPISDIMDIFGFEFVSYVSNNGYDQILRILGHNMRDFLNGLDNLHEYMRYSYPRMRPPSFYVEKESAEGLTLHYRSRRRGFVHYVIGQITEIGRRYYDSHVEIEIISEREELDVTHIVLELRFENIAYIKQAIDNKDIQELALALDSETFLELFPFHMVISESLKIISAGSSLSHLFPNITGELLRDIFHLVRPIITLNWSQIILHSNNVFEFTTIEPLHKQILTQIKDDDSDILLKMPSHQDINDTYLKMRGQMLYLHEWKAIVYLATPILENLDVMINTGLFINDLSMHDSSRDLVLAGTQQSAELKLALDQEKQKSKALEESMKKLDSEMRRTDLLLYQMIPKKIADRLRNGEKTANLCETFESCTILFSDVVGFTSICALLTPMEVVSILNEMYTKFDKCLENHNCYKVETIGDAYMLVSGLPERARNHAAEIIDMAFDMLDAIITVSNPTSNERLKIRIGCHSGPVVAGIAGIKMPRYCLFGDTVTQANIIEQTSKALHIHISDSTYKLLDRKSYEFEERARATINGSLPSNTFFVLKKKDRSGNIQIRPFHQAYEQMKRQEIEEAKRTQAMMIKNINKRDPTPYPLKSNGVTLSSVSTNALPRSTGSAELIISTKANSDSSINENRRFTNVSGDSQPLKIFDPVTGKHEPKLPIQGRLRKAIKKKRHTDFKSTTMTNNSHPVQNERIKRRHFVVLGLLFLISIASLLMVYILFPNIDPEEKHAFKIPKTIDDAKILGNVLYKYSKHHRYIIMTAFFMSYIFLQTFAIPGSIFLSILAGFLYPFPLALFLVCLCSSLGATFCYLLSKLFGRHILLKYFRKKIVDWQLKVQKRADSLLWFIIFLRITPILPNWFINVCSPILDVPLKPFFFGTFGGVALPSILFIQAGKTLHQLSSPSDVFSWGSILMLALCASLSLLPIYFKNNIEKFFKKQS</sequence>
<dbReference type="GO" id="GO:0020037">
    <property type="term" value="F:heme binding"/>
    <property type="evidence" value="ECO:0007669"/>
    <property type="project" value="InterPro"/>
</dbReference>
<feature type="transmembrane region" description="Helical" evidence="9">
    <location>
        <begin position="757"/>
        <end position="778"/>
    </location>
</feature>
<evidence type="ECO:0000313" key="11">
    <source>
        <dbReference type="EMBL" id="CAF1354671.1"/>
    </source>
</evidence>
<dbReference type="GO" id="GO:0019826">
    <property type="term" value="F:oxygen sensor activity"/>
    <property type="evidence" value="ECO:0007669"/>
    <property type="project" value="TreeGrafter"/>
</dbReference>
<feature type="transmembrane region" description="Helical" evidence="9">
    <location>
        <begin position="814"/>
        <end position="844"/>
    </location>
</feature>
<dbReference type="InterPro" id="IPR011645">
    <property type="entry name" value="HNOB_dom_associated"/>
</dbReference>
<dbReference type="Pfam" id="PF07700">
    <property type="entry name" value="HNOB"/>
    <property type="match status" value="1"/>
</dbReference>
<dbReference type="Gene3D" id="3.30.70.1230">
    <property type="entry name" value="Nucleotide cyclase"/>
    <property type="match status" value="1"/>
</dbReference>
<dbReference type="EMBL" id="CAJNOW010002500">
    <property type="protein sequence ID" value="CAF1354671.1"/>
    <property type="molecule type" value="Genomic_DNA"/>
</dbReference>
<keyword evidence="9" id="KW-1133">Transmembrane helix</keyword>
<dbReference type="InterPro" id="IPR038158">
    <property type="entry name" value="H-NOX_domain_sf"/>
</dbReference>
<dbReference type="GO" id="GO:0038060">
    <property type="term" value="P:nitric oxide-cGMP-mediated signaling"/>
    <property type="evidence" value="ECO:0007669"/>
    <property type="project" value="TreeGrafter"/>
</dbReference>
<proteinExistence type="predicted"/>
<keyword evidence="6" id="KW-0456">Lyase</keyword>
<dbReference type="GO" id="GO:0005525">
    <property type="term" value="F:GTP binding"/>
    <property type="evidence" value="ECO:0007669"/>
    <property type="project" value="UniProtKB-KW"/>
</dbReference>
<dbReference type="OrthoDB" id="6127067at2759"/>
<keyword evidence="4" id="KW-0547">Nucleotide-binding</keyword>
<dbReference type="InterPro" id="IPR011644">
    <property type="entry name" value="Heme_NO-bd"/>
</dbReference>
<evidence type="ECO:0000256" key="2">
    <source>
        <dbReference type="ARBA" id="ARBA00012202"/>
    </source>
</evidence>
<keyword evidence="5" id="KW-0342">GTP-binding</keyword>
<dbReference type="SUPFAM" id="SSF55073">
    <property type="entry name" value="Nucleotide cyclase"/>
    <property type="match status" value="1"/>
</dbReference>